<dbReference type="InterPro" id="IPR014445">
    <property type="entry name" value="Gln-dep_NAD_synthase"/>
</dbReference>
<evidence type="ECO:0000256" key="2">
    <source>
        <dbReference type="ARBA" id="ARBA00007145"/>
    </source>
</evidence>
<dbReference type="Gene3D" id="3.40.50.620">
    <property type="entry name" value="HUPs"/>
    <property type="match status" value="1"/>
</dbReference>
<dbReference type="GO" id="GO:0009435">
    <property type="term" value="P:NAD+ biosynthetic process"/>
    <property type="evidence" value="ECO:0007669"/>
    <property type="project" value="UniProtKB-UniRule"/>
</dbReference>
<dbReference type="Pfam" id="PF00795">
    <property type="entry name" value="CN_hydrolase"/>
    <property type="match status" value="1"/>
</dbReference>
<comment type="pathway">
    <text evidence="1 7 8">Cofactor biosynthesis; NAD(+) biosynthesis; NAD(+) from deamido-NAD(+) (L-Gln route): step 1/1.</text>
</comment>
<dbReference type="GO" id="GO:0004359">
    <property type="term" value="F:glutaminase activity"/>
    <property type="evidence" value="ECO:0007669"/>
    <property type="project" value="InterPro"/>
</dbReference>
<dbReference type="HAMAP" id="MF_02090">
    <property type="entry name" value="NadE_glutamine_dep"/>
    <property type="match status" value="1"/>
</dbReference>
<evidence type="ECO:0000256" key="7">
    <source>
        <dbReference type="HAMAP-Rule" id="MF_02090"/>
    </source>
</evidence>
<dbReference type="PIRSF" id="PIRSF006630">
    <property type="entry name" value="NADS_GAT"/>
    <property type="match status" value="1"/>
</dbReference>
<keyword evidence="5 7" id="KW-0067">ATP-binding</keyword>
<dbReference type="PROSITE" id="PS50263">
    <property type="entry name" value="CN_HYDROLASE"/>
    <property type="match status" value="1"/>
</dbReference>
<comment type="function">
    <text evidence="7">Catalyzes the ATP-dependent amidation of deamido-NAD to form NAD. Uses L-glutamine as a nitrogen source.</text>
</comment>
<feature type="binding site" evidence="7">
    <location>
        <position position="122"/>
    </location>
    <ligand>
        <name>L-glutamine</name>
        <dbReference type="ChEBI" id="CHEBI:58359"/>
    </ligand>
</feature>
<feature type="binding site" evidence="7">
    <location>
        <position position="522"/>
    </location>
    <ligand>
        <name>deamido-NAD(+)</name>
        <dbReference type="ChEBI" id="CHEBI:58437"/>
        <note>ligand shared between two neighboring subunits</note>
    </ligand>
</feature>
<feature type="binding site" evidence="7">
    <location>
        <position position="406"/>
    </location>
    <ligand>
        <name>deamido-NAD(+)</name>
        <dbReference type="ChEBI" id="CHEBI:58437"/>
        <note>ligand shared between two neighboring subunits</note>
    </ligand>
</feature>
<evidence type="ECO:0000259" key="10">
    <source>
        <dbReference type="PROSITE" id="PS50263"/>
    </source>
</evidence>
<feature type="active site" description="For glutaminase activity" evidence="7">
    <location>
        <position position="116"/>
    </location>
</feature>
<dbReference type="RefSeq" id="WP_215339811.1">
    <property type="nucleotide sequence ID" value="NZ_JAGSGD010000001.1"/>
</dbReference>
<keyword evidence="12" id="KW-1185">Reference proteome</keyword>
<comment type="similarity">
    <text evidence="2 7 8">In the C-terminal section; belongs to the NAD synthetase family.</text>
</comment>
<dbReference type="FunFam" id="3.40.50.620:FF:000106">
    <property type="entry name" value="Glutamine-dependent NAD(+) synthetase"/>
    <property type="match status" value="1"/>
</dbReference>
<dbReference type="Pfam" id="PF02540">
    <property type="entry name" value="NAD_synthase"/>
    <property type="match status" value="1"/>
</dbReference>
<dbReference type="NCBIfam" id="TIGR00552">
    <property type="entry name" value="nadE"/>
    <property type="match status" value="1"/>
</dbReference>
<sequence length="555" mass="59786">MTHRLVIAAIQANPTVGAIAANEKLARERIAEAHAAGADIALFSELFLTGYPPEDLALKPALWAAGKAAVERLALVTKDSCAALVGLIWPAEGPGRKPRNALAFLADGEVKGVAFKCDLPNYGVFDEKRVFEPGLGPSVFEWKGVKLGVPVCEDIWAAGVCADLKAQGAEILLVPNGSPFRRLADTERMGVASARVAETGLPMVYVNEVGGQDELVFDGGSFALSATGQLVMRLPMFEEALALTVWEKADDGVWVCVEAPMDDWVSGPEEVYRAMVLGLRDYVNKSGFPGVLLGLSGGVDSAIVAVVAADALGPDRVRCFMLPSRYTSQDSLDDAAGCAARLGVRLDEIAISPAVDAFAQMLTPLYENRAPDLTEENIQARTRGLALMALSNKLGSMLLTTGNKSEMAVGYATLYGDMCGGYNVLKDLYKTQVYEVCAWRNANDPYGVAVSPIPERILTKAPSAELRPDQKDQDSLPEYAELDAILHGLVEEEATLDEIVSRGHAPETVERVQRLLYNSEYKRRQAAPGVKIGPRAFGRDRRYPIVNGFRDAVTK</sequence>
<name>A0A941HW59_9CAUL</name>
<dbReference type="SUPFAM" id="SSF52402">
    <property type="entry name" value="Adenine nucleotide alpha hydrolases-like"/>
    <property type="match status" value="1"/>
</dbReference>
<feature type="domain" description="CN hydrolase" evidence="10">
    <location>
        <begin position="5"/>
        <end position="251"/>
    </location>
</feature>
<evidence type="ECO:0000313" key="12">
    <source>
        <dbReference type="Proteomes" id="UP000622580"/>
    </source>
</evidence>
<feature type="binding site" evidence="7">
    <location>
        <position position="377"/>
    </location>
    <ligand>
        <name>deamido-NAD(+)</name>
        <dbReference type="ChEBI" id="CHEBI:58437"/>
        <note>ligand shared between two neighboring subunits</note>
    </ligand>
</feature>
<reference evidence="11" key="1">
    <citation type="submission" date="2021-04" db="EMBL/GenBank/DDBJ databases">
        <title>Draft genome assembly of strain Phenylobacterium sp. 20VBR1 using MiniION and Illumina platforms.</title>
        <authorList>
            <person name="Thomas F.A."/>
            <person name="Krishnan K.P."/>
            <person name="Sinha R.K."/>
        </authorList>
    </citation>
    <scope>NUCLEOTIDE SEQUENCE</scope>
    <source>
        <strain evidence="11">20VBR1</strain>
    </source>
</reference>
<evidence type="ECO:0000313" key="11">
    <source>
        <dbReference type="EMBL" id="MBR7619458.1"/>
    </source>
</evidence>
<feature type="active site" description="Proton acceptor; for glutaminase activity" evidence="7">
    <location>
        <position position="45"/>
    </location>
</feature>
<dbReference type="Gene3D" id="3.60.110.10">
    <property type="entry name" value="Carbon-nitrogen hydrolase"/>
    <property type="match status" value="1"/>
</dbReference>
<dbReference type="PANTHER" id="PTHR23090">
    <property type="entry name" value="NH 3 /GLUTAMINE-DEPENDENT NAD + SYNTHETASE"/>
    <property type="match status" value="1"/>
</dbReference>
<evidence type="ECO:0000256" key="3">
    <source>
        <dbReference type="ARBA" id="ARBA00022598"/>
    </source>
</evidence>
<organism evidence="11 12">
    <name type="scientific">Phenylobacterium glaciei</name>
    <dbReference type="NCBI Taxonomy" id="2803784"/>
    <lineage>
        <taxon>Bacteria</taxon>
        <taxon>Pseudomonadati</taxon>
        <taxon>Pseudomonadota</taxon>
        <taxon>Alphaproteobacteria</taxon>
        <taxon>Caulobacterales</taxon>
        <taxon>Caulobacteraceae</taxon>
        <taxon>Phenylobacterium</taxon>
    </lineage>
</organism>
<feature type="binding site" evidence="7">
    <location>
        <begin position="294"/>
        <end position="301"/>
    </location>
    <ligand>
        <name>ATP</name>
        <dbReference type="ChEBI" id="CHEBI:30616"/>
    </ligand>
</feature>
<dbReference type="EMBL" id="JAGSGD010000001">
    <property type="protein sequence ID" value="MBR7619458.1"/>
    <property type="molecule type" value="Genomic_DNA"/>
</dbReference>
<dbReference type="GO" id="GO:0005737">
    <property type="term" value="C:cytoplasm"/>
    <property type="evidence" value="ECO:0007669"/>
    <property type="project" value="InterPro"/>
</dbReference>
<dbReference type="GO" id="GO:0008795">
    <property type="term" value="F:NAD+ synthase activity"/>
    <property type="evidence" value="ECO:0007669"/>
    <property type="project" value="UniProtKB-UniRule"/>
</dbReference>
<comment type="catalytic activity">
    <reaction evidence="7 8">
        <text>deamido-NAD(+) + L-glutamine + ATP + H2O = L-glutamate + AMP + diphosphate + NAD(+) + H(+)</text>
        <dbReference type="Rhea" id="RHEA:24384"/>
        <dbReference type="ChEBI" id="CHEBI:15377"/>
        <dbReference type="ChEBI" id="CHEBI:15378"/>
        <dbReference type="ChEBI" id="CHEBI:29985"/>
        <dbReference type="ChEBI" id="CHEBI:30616"/>
        <dbReference type="ChEBI" id="CHEBI:33019"/>
        <dbReference type="ChEBI" id="CHEBI:57540"/>
        <dbReference type="ChEBI" id="CHEBI:58359"/>
        <dbReference type="ChEBI" id="CHEBI:58437"/>
        <dbReference type="ChEBI" id="CHEBI:456215"/>
        <dbReference type="EC" id="6.3.5.1"/>
    </reaction>
</comment>
<dbReference type="InterPro" id="IPR022310">
    <property type="entry name" value="NAD/GMP_synthase"/>
</dbReference>
<dbReference type="GO" id="GO:0003952">
    <property type="term" value="F:NAD+ synthase (glutamine-hydrolyzing) activity"/>
    <property type="evidence" value="ECO:0007669"/>
    <property type="project" value="UniProtKB-UniRule"/>
</dbReference>
<protein>
    <recommendedName>
        <fullName evidence="7 8">Glutamine-dependent NAD(+) synthetase</fullName>
        <ecNumber evidence="7 8">6.3.5.1</ecNumber>
    </recommendedName>
    <alternativeName>
        <fullName evidence="7 8">NAD(+) synthase [glutamine-hydrolyzing]</fullName>
    </alternativeName>
</protein>
<accession>A0A941HW59</accession>
<keyword evidence="4 7" id="KW-0547">Nucleotide-binding</keyword>
<gene>
    <name evidence="7" type="primary">nadE</name>
    <name evidence="11" type="ORF">JKL49_08670</name>
</gene>
<evidence type="ECO:0000256" key="8">
    <source>
        <dbReference type="PIRNR" id="PIRNR006630"/>
    </source>
</evidence>
<dbReference type="Proteomes" id="UP000622580">
    <property type="component" value="Unassembled WGS sequence"/>
</dbReference>
<feature type="active site" description="Nucleophile; for glutaminase activity" evidence="7">
    <location>
        <position position="152"/>
    </location>
</feature>
<comment type="similarity">
    <text evidence="9">Belongs to the NAD synthetase family.</text>
</comment>
<evidence type="ECO:0000256" key="5">
    <source>
        <dbReference type="ARBA" id="ARBA00022840"/>
    </source>
</evidence>
<dbReference type="InterPro" id="IPR003010">
    <property type="entry name" value="C-N_Hydrolase"/>
</dbReference>
<dbReference type="SUPFAM" id="SSF56317">
    <property type="entry name" value="Carbon-nitrogen hydrolase"/>
    <property type="match status" value="1"/>
</dbReference>
<dbReference type="InterPro" id="IPR014729">
    <property type="entry name" value="Rossmann-like_a/b/a_fold"/>
</dbReference>
<evidence type="ECO:0000256" key="4">
    <source>
        <dbReference type="ARBA" id="ARBA00022741"/>
    </source>
</evidence>
<evidence type="ECO:0000256" key="6">
    <source>
        <dbReference type="ARBA" id="ARBA00023027"/>
    </source>
</evidence>
<dbReference type="AlphaFoldDB" id="A0A941HW59"/>
<dbReference type="InterPro" id="IPR036526">
    <property type="entry name" value="C-N_Hydrolase_sf"/>
</dbReference>
<keyword evidence="6 7" id="KW-0520">NAD</keyword>
<dbReference type="PANTHER" id="PTHR23090:SF9">
    <property type="entry name" value="GLUTAMINE-DEPENDENT NAD(+) SYNTHETASE"/>
    <property type="match status" value="1"/>
</dbReference>
<feature type="binding site" evidence="7">
    <location>
        <position position="401"/>
    </location>
    <ligand>
        <name>ATP</name>
        <dbReference type="ChEBI" id="CHEBI:30616"/>
    </ligand>
</feature>
<dbReference type="GO" id="GO:0005524">
    <property type="term" value="F:ATP binding"/>
    <property type="evidence" value="ECO:0007669"/>
    <property type="project" value="UniProtKB-UniRule"/>
</dbReference>
<comment type="caution">
    <text evidence="7">Lacks conserved residue(s) required for the propagation of feature annotation.</text>
</comment>
<dbReference type="EC" id="6.3.5.1" evidence="7 8"/>
<feature type="binding site" evidence="7">
    <location>
        <position position="178"/>
    </location>
    <ligand>
        <name>L-glutamine</name>
        <dbReference type="ChEBI" id="CHEBI:58359"/>
    </ligand>
</feature>
<dbReference type="InterPro" id="IPR003694">
    <property type="entry name" value="NAD_synthase"/>
</dbReference>
<dbReference type="NCBIfam" id="NF010588">
    <property type="entry name" value="PRK13981.1"/>
    <property type="match status" value="1"/>
</dbReference>
<evidence type="ECO:0000256" key="9">
    <source>
        <dbReference type="RuleBase" id="RU003811"/>
    </source>
</evidence>
<evidence type="ECO:0000256" key="1">
    <source>
        <dbReference type="ARBA" id="ARBA00005188"/>
    </source>
</evidence>
<dbReference type="CDD" id="cd07570">
    <property type="entry name" value="GAT_Gln-NAD-synth"/>
    <property type="match status" value="1"/>
</dbReference>
<comment type="caution">
    <text evidence="11">The sequence shown here is derived from an EMBL/GenBank/DDBJ whole genome shotgun (WGS) entry which is preliminary data.</text>
</comment>
<proteinExistence type="inferred from homology"/>
<dbReference type="CDD" id="cd00553">
    <property type="entry name" value="NAD_synthase"/>
    <property type="match status" value="1"/>
</dbReference>
<keyword evidence="3 7" id="KW-0436">Ligase</keyword>